<dbReference type="InterPro" id="IPR047640">
    <property type="entry name" value="RpiR-like"/>
</dbReference>
<dbReference type="GO" id="GO:1901135">
    <property type="term" value="P:carbohydrate derivative metabolic process"/>
    <property type="evidence" value="ECO:0007669"/>
    <property type="project" value="InterPro"/>
</dbReference>
<dbReference type="GeneID" id="99757626"/>
<dbReference type="RefSeq" id="WP_014919645.1">
    <property type="nucleotide sequence ID" value="NZ_CP019581.1"/>
</dbReference>
<dbReference type="AlphaFoldDB" id="A0A3Q8SUY2"/>
<dbReference type="SUPFAM" id="SSF53697">
    <property type="entry name" value="SIS domain"/>
    <property type="match status" value="1"/>
</dbReference>
<dbReference type="Proteomes" id="UP000651333">
    <property type="component" value="Unassembled WGS sequence"/>
</dbReference>
<dbReference type="PROSITE" id="PS51071">
    <property type="entry name" value="HTH_RPIR"/>
    <property type="match status" value="1"/>
</dbReference>
<dbReference type="Proteomes" id="UP000601587">
    <property type="component" value="Unassembled WGS sequence"/>
</dbReference>
<dbReference type="GO" id="GO:0003677">
    <property type="term" value="F:DNA binding"/>
    <property type="evidence" value="ECO:0007669"/>
    <property type="project" value="UniProtKB-KW"/>
</dbReference>
<dbReference type="Gene3D" id="1.10.10.10">
    <property type="entry name" value="Winged helix-like DNA-binding domain superfamily/Winged helix DNA-binding domain"/>
    <property type="match status" value="1"/>
</dbReference>
<dbReference type="PROSITE" id="PS51464">
    <property type="entry name" value="SIS"/>
    <property type="match status" value="1"/>
</dbReference>
<dbReference type="GO" id="GO:0097367">
    <property type="term" value="F:carbohydrate derivative binding"/>
    <property type="evidence" value="ECO:0007669"/>
    <property type="project" value="InterPro"/>
</dbReference>
<dbReference type="InterPro" id="IPR000281">
    <property type="entry name" value="HTH_RpiR"/>
</dbReference>
<dbReference type="GO" id="GO:0003700">
    <property type="term" value="F:DNA-binding transcription factor activity"/>
    <property type="evidence" value="ECO:0007669"/>
    <property type="project" value="InterPro"/>
</dbReference>
<name>A0A3Q8SUY2_LACHE</name>
<keyword evidence="3" id="KW-0804">Transcription</keyword>
<dbReference type="EMBL" id="WCGB01000050">
    <property type="protein sequence ID" value="NRN92233.1"/>
    <property type="molecule type" value="Genomic_DNA"/>
</dbReference>
<evidence type="ECO:0000256" key="3">
    <source>
        <dbReference type="ARBA" id="ARBA00023163"/>
    </source>
</evidence>
<keyword evidence="1" id="KW-0805">Transcription regulation</keyword>
<gene>
    <name evidence="6" type="primary">ybbH</name>
    <name evidence="8" type="ORF">IMAU30003_01212</name>
    <name evidence="7" type="ORF">IMAU50013_01780</name>
    <name evidence="6" type="ORF">LH5_01480</name>
</gene>
<dbReference type="InterPro" id="IPR009057">
    <property type="entry name" value="Homeodomain-like_sf"/>
</dbReference>
<dbReference type="InterPro" id="IPR001347">
    <property type="entry name" value="SIS_dom"/>
</dbReference>
<evidence type="ECO:0000313" key="8">
    <source>
        <dbReference type="EMBL" id="NRO34964.1"/>
    </source>
</evidence>
<evidence type="ECO:0000313" key="7">
    <source>
        <dbReference type="EMBL" id="NRN92233.1"/>
    </source>
</evidence>
<sequence>MSSLASKISNAYPTFNKTSALIADAYFKNPSIFLSKNIKELGDITKTSGASVIRFCKNLGFKGFKDFQIACAQEQPLQVDNKIETIITENDNPTSVLFKLQTNLSKNIVDLGRSIDHKELKQAVELIDKARVVFIAGEGASGLAAEDFFDKLIRSGKEVIFIKSSHIALEGITNITKNDVLVIFSYSGMTQEPLLMAKQARKNHAKIVLITREKTSPLRQISDIVISLPTNEKLLRFGAVNSLFSEMFASSLLYLSLISPKLNELKEKMEITQELTDYLKIKD</sequence>
<evidence type="ECO:0000313" key="9">
    <source>
        <dbReference type="Proteomes" id="UP000267945"/>
    </source>
</evidence>
<dbReference type="PANTHER" id="PTHR30514:SF1">
    <property type="entry name" value="HTH-TYPE TRANSCRIPTIONAL REGULATOR HEXR-RELATED"/>
    <property type="match status" value="1"/>
</dbReference>
<feature type="domain" description="SIS" evidence="5">
    <location>
        <begin position="123"/>
        <end position="268"/>
    </location>
</feature>
<dbReference type="Gene3D" id="3.40.50.10490">
    <property type="entry name" value="Glucose-6-phosphate isomerase like protein, domain 1"/>
    <property type="match status" value="1"/>
</dbReference>
<organism evidence="6 9">
    <name type="scientific">Lactobacillus helveticus</name>
    <name type="common">Lactobacillus suntoryeus</name>
    <dbReference type="NCBI Taxonomy" id="1587"/>
    <lineage>
        <taxon>Bacteria</taxon>
        <taxon>Bacillati</taxon>
        <taxon>Bacillota</taxon>
        <taxon>Bacilli</taxon>
        <taxon>Lactobacillales</taxon>
        <taxon>Lactobacillaceae</taxon>
        <taxon>Lactobacillus</taxon>
    </lineage>
</organism>
<dbReference type="InterPro" id="IPR035472">
    <property type="entry name" value="RpiR-like_SIS"/>
</dbReference>
<reference evidence="6 9" key="1">
    <citation type="submission" date="2017-02" db="EMBL/GenBank/DDBJ databases">
        <title>Complete genome sequence of Lactobacillus helveticus.</title>
        <authorList>
            <person name="Kim J.F."/>
            <person name="Chung Y."/>
            <person name="Kwak M."/>
        </authorList>
    </citation>
    <scope>NUCLEOTIDE SEQUENCE [LARGE SCALE GENOMIC DNA]</scope>
    <source>
        <strain evidence="6 9">LH5</strain>
    </source>
</reference>
<dbReference type="Pfam" id="PF01380">
    <property type="entry name" value="SIS"/>
    <property type="match status" value="1"/>
</dbReference>
<evidence type="ECO:0000313" key="6">
    <source>
        <dbReference type="EMBL" id="AZK91720.1"/>
    </source>
</evidence>
<feature type="domain" description="HTH rpiR-type" evidence="4">
    <location>
        <begin position="2"/>
        <end position="78"/>
    </location>
</feature>
<dbReference type="InterPro" id="IPR046348">
    <property type="entry name" value="SIS_dom_sf"/>
</dbReference>
<evidence type="ECO:0000259" key="4">
    <source>
        <dbReference type="PROSITE" id="PS51071"/>
    </source>
</evidence>
<dbReference type="EMBL" id="WCHB01000035">
    <property type="protein sequence ID" value="NRO34964.1"/>
    <property type="molecule type" value="Genomic_DNA"/>
</dbReference>
<dbReference type="CDD" id="cd05013">
    <property type="entry name" value="SIS_RpiR"/>
    <property type="match status" value="1"/>
</dbReference>
<evidence type="ECO:0000259" key="5">
    <source>
        <dbReference type="PROSITE" id="PS51464"/>
    </source>
</evidence>
<dbReference type="Pfam" id="PF01418">
    <property type="entry name" value="HTH_6"/>
    <property type="match status" value="1"/>
</dbReference>
<dbReference type="Proteomes" id="UP000267945">
    <property type="component" value="Chromosome"/>
</dbReference>
<evidence type="ECO:0000256" key="1">
    <source>
        <dbReference type="ARBA" id="ARBA00023015"/>
    </source>
</evidence>
<dbReference type="EMBL" id="CP019581">
    <property type="protein sequence ID" value="AZK91720.1"/>
    <property type="molecule type" value="Genomic_DNA"/>
</dbReference>
<protein>
    <submittedName>
        <fullName evidence="6 7">HTH-type transcriptional regulator YbbH</fullName>
    </submittedName>
</protein>
<proteinExistence type="predicted"/>
<dbReference type="SUPFAM" id="SSF46689">
    <property type="entry name" value="Homeodomain-like"/>
    <property type="match status" value="1"/>
</dbReference>
<dbReference type="PANTHER" id="PTHR30514">
    <property type="entry name" value="GLUCOKINASE"/>
    <property type="match status" value="1"/>
</dbReference>
<evidence type="ECO:0000256" key="2">
    <source>
        <dbReference type="ARBA" id="ARBA00023125"/>
    </source>
</evidence>
<reference evidence="7" key="2">
    <citation type="submission" date="2019-09" db="EMBL/GenBank/DDBJ databases">
        <title>Comparative genomic analysis of Lactobacillus helveticus.</title>
        <authorList>
            <person name="Zhang H."/>
            <person name="Chen Y."/>
            <person name="Zhong Z."/>
        </authorList>
    </citation>
    <scope>NUCLEOTIDE SEQUENCE</scope>
    <source>
        <strain evidence="8">IMAU30003</strain>
        <strain evidence="7">IMAU50013</strain>
    </source>
</reference>
<dbReference type="InterPro" id="IPR036388">
    <property type="entry name" value="WH-like_DNA-bd_sf"/>
</dbReference>
<accession>A0A3Q8SUY2</accession>
<keyword evidence="2" id="KW-0238">DNA-binding</keyword>